<evidence type="ECO:0000313" key="2">
    <source>
        <dbReference type="Proteomes" id="UP000011550"/>
    </source>
</evidence>
<keyword evidence="2" id="KW-1185">Reference proteome</keyword>
<organism evidence="1 2">
    <name type="scientific">Haloferax mucosum ATCC BAA-1512</name>
    <dbReference type="NCBI Taxonomy" id="662479"/>
    <lineage>
        <taxon>Archaea</taxon>
        <taxon>Methanobacteriati</taxon>
        <taxon>Methanobacteriota</taxon>
        <taxon>Stenosarchaea group</taxon>
        <taxon>Halobacteria</taxon>
        <taxon>Halobacteriales</taxon>
        <taxon>Haloferacaceae</taxon>
        <taxon>Haloferax</taxon>
    </lineage>
</organism>
<name>M0IMH6_9EURY</name>
<dbReference type="EMBL" id="AOLN01000004">
    <property type="protein sequence ID" value="ELZ97945.1"/>
    <property type="molecule type" value="Genomic_DNA"/>
</dbReference>
<dbReference type="RefSeq" id="WP_008317709.1">
    <property type="nucleotide sequence ID" value="NZ_AOLN01000004.1"/>
</dbReference>
<accession>M0IMH6</accession>
<dbReference type="PATRIC" id="fig|662479.7.peg.375"/>
<dbReference type="Proteomes" id="UP000011550">
    <property type="component" value="Unassembled WGS sequence"/>
</dbReference>
<dbReference type="AlphaFoldDB" id="M0IMH6"/>
<protein>
    <submittedName>
        <fullName evidence="1">Uncharacterized protein</fullName>
    </submittedName>
</protein>
<comment type="caution">
    <text evidence="1">The sequence shown here is derived from an EMBL/GenBank/DDBJ whole genome shotgun (WGS) entry which is preliminary data.</text>
</comment>
<dbReference type="OrthoDB" id="291083at2157"/>
<proteinExistence type="predicted"/>
<evidence type="ECO:0000313" key="1">
    <source>
        <dbReference type="EMBL" id="ELZ97945.1"/>
    </source>
</evidence>
<reference evidence="1 2" key="1">
    <citation type="journal article" date="2014" name="PLoS Genet.">
        <title>Phylogenetically driven sequencing of extremely halophilic archaea reveals strategies for static and dynamic osmo-response.</title>
        <authorList>
            <person name="Becker E.A."/>
            <person name="Seitzer P.M."/>
            <person name="Tritt A."/>
            <person name="Larsen D."/>
            <person name="Krusor M."/>
            <person name="Yao A.I."/>
            <person name="Wu D."/>
            <person name="Madern D."/>
            <person name="Eisen J.A."/>
            <person name="Darling A.E."/>
            <person name="Facciotti M.T."/>
        </authorList>
    </citation>
    <scope>NUCLEOTIDE SEQUENCE [LARGE SCALE GENOMIC DNA]</scope>
    <source>
        <strain evidence="1 2">ATCC BAA-1512</strain>
    </source>
</reference>
<sequence length="79" mass="8360">MISDCDRTQPDAETVDETVTNGGVDAWFARETPGIVAGLEASHFIGPVTATTARDLIAGGNAEAALSLVLREVDDSWRE</sequence>
<gene>
    <name evidence="1" type="ORF">C440_01818</name>
</gene>